<dbReference type="STRING" id="671987.R0I5A9"/>
<dbReference type="eggNOG" id="ENOG502SNCH">
    <property type="taxonomic scope" value="Eukaryota"/>
</dbReference>
<feature type="region of interest" description="Disordered" evidence="4">
    <location>
        <begin position="1"/>
        <end position="27"/>
    </location>
</feature>
<keyword evidence="2" id="KW-0560">Oxidoreductase</keyword>
<evidence type="ECO:0000256" key="2">
    <source>
        <dbReference type="ARBA" id="ARBA00023002"/>
    </source>
</evidence>
<comment type="pathway">
    <text evidence="1">Mycotoxin biosynthesis.</text>
</comment>
<dbReference type="GeneID" id="19404941"/>
<dbReference type="PANTHER" id="PTHR33365">
    <property type="entry name" value="YALI0B05434P"/>
    <property type="match status" value="1"/>
</dbReference>
<feature type="compositionally biased region" description="Low complexity" evidence="4">
    <location>
        <begin position="1"/>
        <end position="10"/>
    </location>
</feature>
<feature type="transmembrane region" description="Helical" evidence="5">
    <location>
        <begin position="42"/>
        <end position="63"/>
    </location>
</feature>
<dbReference type="GO" id="GO:0016491">
    <property type="term" value="F:oxidoreductase activity"/>
    <property type="evidence" value="ECO:0007669"/>
    <property type="project" value="UniProtKB-KW"/>
</dbReference>
<dbReference type="Pfam" id="PF11807">
    <property type="entry name" value="UstYa"/>
    <property type="match status" value="1"/>
</dbReference>
<keyword evidence="5" id="KW-0472">Membrane</keyword>
<dbReference type="OrthoDB" id="3687641at2759"/>
<dbReference type="HOGENOM" id="CLU_042941_4_0_1"/>
<gene>
    <name evidence="6" type="ORF">SETTUDRAFT_44662</name>
</gene>
<dbReference type="EMBL" id="KB908877">
    <property type="protein sequence ID" value="EOA80766.1"/>
    <property type="molecule type" value="Genomic_DNA"/>
</dbReference>
<keyword evidence="5" id="KW-0812">Transmembrane</keyword>
<dbReference type="Proteomes" id="UP000016935">
    <property type="component" value="Unassembled WGS sequence"/>
</dbReference>
<evidence type="ECO:0000313" key="6">
    <source>
        <dbReference type="EMBL" id="EOA80766.1"/>
    </source>
</evidence>
<evidence type="ECO:0000256" key="3">
    <source>
        <dbReference type="ARBA" id="ARBA00035112"/>
    </source>
</evidence>
<dbReference type="PANTHER" id="PTHR33365:SF11">
    <property type="entry name" value="TAT PATHWAY SIGNAL SEQUENCE"/>
    <property type="match status" value="1"/>
</dbReference>
<accession>R0I5A9</accession>
<evidence type="ECO:0000313" key="7">
    <source>
        <dbReference type="Proteomes" id="UP000016935"/>
    </source>
</evidence>
<dbReference type="AlphaFoldDB" id="R0I5A9"/>
<dbReference type="InterPro" id="IPR021765">
    <property type="entry name" value="UstYa-like"/>
</dbReference>
<organism evidence="6 7">
    <name type="scientific">Exserohilum turcicum (strain 28A)</name>
    <name type="common">Northern leaf blight fungus</name>
    <name type="synonym">Setosphaeria turcica</name>
    <dbReference type="NCBI Taxonomy" id="671987"/>
    <lineage>
        <taxon>Eukaryota</taxon>
        <taxon>Fungi</taxon>
        <taxon>Dikarya</taxon>
        <taxon>Ascomycota</taxon>
        <taxon>Pezizomycotina</taxon>
        <taxon>Dothideomycetes</taxon>
        <taxon>Pleosporomycetidae</taxon>
        <taxon>Pleosporales</taxon>
        <taxon>Pleosporineae</taxon>
        <taxon>Pleosporaceae</taxon>
        <taxon>Exserohilum</taxon>
    </lineage>
</organism>
<reference evidence="6 7" key="1">
    <citation type="journal article" date="2012" name="PLoS Pathog.">
        <title>Diverse lifestyles and strategies of plant pathogenesis encoded in the genomes of eighteen Dothideomycetes fungi.</title>
        <authorList>
            <person name="Ohm R.A."/>
            <person name="Feau N."/>
            <person name="Henrissat B."/>
            <person name="Schoch C.L."/>
            <person name="Horwitz B.A."/>
            <person name="Barry K.W."/>
            <person name="Condon B.J."/>
            <person name="Copeland A.C."/>
            <person name="Dhillon B."/>
            <person name="Glaser F."/>
            <person name="Hesse C.N."/>
            <person name="Kosti I."/>
            <person name="LaButti K."/>
            <person name="Lindquist E.A."/>
            <person name="Lucas S."/>
            <person name="Salamov A.A."/>
            <person name="Bradshaw R.E."/>
            <person name="Ciuffetti L."/>
            <person name="Hamelin R.C."/>
            <person name="Kema G.H.J."/>
            <person name="Lawrence C."/>
            <person name="Scott J.A."/>
            <person name="Spatafora J.W."/>
            <person name="Turgeon B.G."/>
            <person name="de Wit P.J.G.M."/>
            <person name="Zhong S."/>
            <person name="Goodwin S.B."/>
            <person name="Grigoriev I.V."/>
        </authorList>
    </citation>
    <scope>NUCLEOTIDE SEQUENCE [LARGE SCALE GENOMIC DNA]</scope>
    <source>
        <strain evidence="7">28A</strain>
    </source>
</reference>
<dbReference type="GO" id="GO:0043386">
    <property type="term" value="P:mycotoxin biosynthetic process"/>
    <property type="evidence" value="ECO:0007669"/>
    <property type="project" value="InterPro"/>
</dbReference>
<keyword evidence="7" id="KW-1185">Reference proteome</keyword>
<evidence type="ECO:0000256" key="4">
    <source>
        <dbReference type="SAM" id="MobiDB-lite"/>
    </source>
</evidence>
<sequence length="354" mass="38778">MAYTRLSESSSLEEEEASKYDKHRPSPAQLPRNITRLVSYKNLFGTCLGLWIITAVTLAWVLVHGSREQHSSNHAVGSFSFALVPSRIVTFGSNSDFHFTAKDAGESAWMSLMPNDGGIVSIPDPAKHQLPVSYKDRNASNAEVYSMSMFHQLHCLVKNSIRMLLGEFAGLITNSSAGGGQLEPRNIFAPESHVDHCFDYLRQAIMCAGDLSLEHSVVPDEFGFNGWGTAHACADWGAMWELAVEHRYEQQQQQQKKLYCLVVNKHSDRSPQSPTLSIHSAISFTGTMKLATLALPLATLLSVASAGPAPASNLISYPAEHSIAMVKRAHLEARCNVGCPCSWCGMTICCECEC</sequence>
<proteinExistence type="inferred from homology"/>
<comment type="similarity">
    <text evidence="3">Belongs to the ustYa family.</text>
</comment>
<evidence type="ECO:0000256" key="5">
    <source>
        <dbReference type="SAM" id="Phobius"/>
    </source>
</evidence>
<reference evidence="6 7" key="2">
    <citation type="journal article" date="2013" name="PLoS Genet.">
        <title>Comparative genome structure, secondary metabolite, and effector coding capacity across Cochliobolus pathogens.</title>
        <authorList>
            <person name="Condon B.J."/>
            <person name="Leng Y."/>
            <person name="Wu D."/>
            <person name="Bushley K.E."/>
            <person name="Ohm R.A."/>
            <person name="Otillar R."/>
            <person name="Martin J."/>
            <person name="Schackwitz W."/>
            <person name="Grimwood J."/>
            <person name="MohdZainudin N."/>
            <person name="Xue C."/>
            <person name="Wang R."/>
            <person name="Manning V.A."/>
            <person name="Dhillon B."/>
            <person name="Tu Z.J."/>
            <person name="Steffenson B.J."/>
            <person name="Salamov A."/>
            <person name="Sun H."/>
            <person name="Lowry S."/>
            <person name="LaButti K."/>
            <person name="Han J."/>
            <person name="Copeland A."/>
            <person name="Lindquist E."/>
            <person name="Barry K."/>
            <person name="Schmutz J."/>
            <person name="Baker S.E."/>
            <person name="Ciuffetti L.M."/>
            <person name="Grigoriev I.V."/>
            <person name="Zhong S."/>
            <person name="Turgeon B.G."/>
        </authorList>
    </citation>
    <scope>NUCLEOTIDE SEQUENCE [LARGE SCALE GENOMIC DNA]</scope>
    <source>
        <strain evidence="7">28A</strain>
    </source>
</reference>
<protein>
    <submittedName>
        <fullName evidence="6">Uncharacterized protein</fullName>
    </submittedName>
</protein>
<name>R0I5A9_EXST2</name>
<keyword evidence="5" id="KW-1133">Transmembrane helix</keyword>
<dbReference type="RefSeq" id="XP_008031289.1">
    <property type="nucleotide sequence ID" value="XM_008033098.1"/>
</dbReference>
<evidence type="ECO:0000256" key="1">
    <source>
        <dbReference type="ARBA" id="ARBA00004685"/>
    </source>
</evidence>